<name>A0A1Y1WWC1_9FUNG</name>
<accession>A0A1Y1WWC1</accession>
<dbReference type="Proteomes" id="UP000193944">
    <property type="component" value="Unassembled WGS sequence"/>
</dbReference>
<feature type="transmembrane region" description="Helical" evidence="1">
    <location>
        <begin position="6"/>
        <end position="22"/>
    </location>
</feature>
<keyword evidence="3" id="KW-1185">Reference proteome</keyword>
<dbReference type="AlphaFoldDB" id="A0A1Y1WWC1"/>
<reference evidence="2 3" key="1">
    <citation type="submission" date="2016-08" db="EMBL/GenBank/DDBJ databases">
        <title>A Parts List for Fungal Cellulosomes Revealed by Comparative Genomics.</title>
        <authorList>
            <consortium name="DOE Joint Genome Institute"/>
            <person name="Haitjema C.H."/>
            <person name="Gilmore S.P."/>
            <person name="Henske J.K."/>
            <person name="Solomon K.V."/>
            <person name="De Groot R."/>
            <person name="Kuo A."/>
            <person name="Mondo S.J."/>
            <person name="Salamov A.A."/>
            <person name="Labutti K."/>
            <person name="Zhao Z."/>
            <person name="Chiniquy J."/>
            <person name="Barry K."/>
            <person name="Brewer H.M."/>
            <person name="Purvine S.O."/>
            <person name="Wright A.T."/>
            <person name="Boxma B."/>
            <person name="Van Alen T."/>
            <person name="Hackstein J.H."/>
            <person name="Baker S.E."/>
            <person name="Grigoriev I.V."/>
            <person name="O'Malley M.A."/>
        </authorList>
    </citation>
    <scope>NUCLEOTIDE SEQUENCE [LARGE SCALE GENOMIC DNA]</scope>
    <source>
        <strain evidence="2 3">S4</strain>
    </source>
</reference>
<evidence type="ECO:0000313" key="3">
    <source>
        <dbReference type="Proteomes" id="UP000193944"/>
    </source>
</evidence>
<organism evidence="2 3">
    <name type="scientific">Anaeromyces robustus</name>
    <dbReference type="NCBI Taxonomy" id="1754192"/>
    <lineage>
        <taxon>Eukaryota</taxon>
        <taxon>Fungi</taxon>
        <taxon>Fungi incertae sedis</taxon>
        <taxon>Chytridiomycota</taxon>
        <taxon>Chytridiomycota incertae sedis</taxon>
        <taxon>Neocallimastigomycetes</taxon>
        <taxon>Neocallimastigales</taxon>
        <taxon>Neocallimastigaceae</taxon>
        <taxon>Anaeromyces</taxon>
    </lineage>
</organism>
<keyword evidence="1" id="KW-1133">Transmembrane helix</keyword>
<protein>
    <submittedName>
        <fullName evidence="2">Uncharacterized protein</fullName>
    </submittedName>
</protein>
<dbReference type="EMBL" id="MCFG01000234">
    <property type="protein sequence ID" value="ORX77803.1"/>
    <property type="molecule type" value="Genomic_DNA"/>
</dbReference>
<evidence type="ECO:0000256" key="1">
    <source>
        <dbReference type="SAM" id="Phobius"/>
    </source>
</evidence>
<proteinExistence type="predicted"/>
<sequence>MKYYNLLFIIVCVFNSFIGVIARNGRDVRDEYYDEEPYFPLVKEEKKKCHTRIFTSINRDYGIKIKYKDKEEDVSYSDNDKFCILSDFDILDTKTQVNGVMYCGFRVDLKTNKTTDYNKNLLIIIDNHSIEIENVYLIDLMTENNNKTICHRPYMHKTIKFLTEDGYYLIKNDYTNKLILTNNYSLCYRERKVDNTLLHYIYPINSIDEIKDRCIAEKHVILIKNLLKSKNS</sequence>
<reference evidence="2 3" key="2">
    <citation type="submission" date="2016-08" db="EMBL/GenBank/DDBJ databases">
        <title>Pervasive Adenine N6-methylation of Active Genes in Fungi.</title>
        <authorList>
            <consortium name="DOE Joint Genome Institute"/>
            <person name="Mondo S.J."/>
            <person name="Dannebaum R.O."/>
            <person name="Kuo R.C."/>
            <person name="Labutti K."/>
            <person name="Haridas S."/>
            <person name="Kuo A."/>
            <person name="Salamov A."/>
            <person name="Ahrendt S.R."/>
            <person name="Lipzen A."/>
            <person name="Sullivan W."/>
            <person name="Andreopoulos W.B."/>
            <person name="Clum A."/>
            <person name="Lindquist E."/>
            <person name="Daum C."/>
            <person name="Ramamoorthy G.K."/>
            <person name="Gryganskyi A."/>
            <person name="Culley D."/>
            <person name="Magnuson J.K."/>
            <person name="James T.Y."/>
            <person name="O'Malley M.A."/>
            <person name="Stajich J.E."/>
            <person name="Spatafora J.W."/>
            <person name="Visel A."/>
            <person name="Grigoriev I.V."/>
        </authorList>
    </citation>
    <scope>NUCLEOTIDE SEQUENCE [LARGE SCALE GENOMIC DNA]</scope>
    <source>
        <strain evidence="2 3">S4</strain>
    </source>
</reference>
<comment type="caution">
    <text evidence="2">The sequence shown here is derived from an EMBL/GenBank/DDBJ whole genome shotgun (WGS) entry which is preliminary data.</text>
</comment>
<gene>
    <name evidence="2" type="ORF">BCR32DRAFT_295401</name>
</gene>
<evidence type="ECO:0000313" key="2">
    <source>
        <dbReference type="EMBL" id="ORX77803.1"/>
    </source>
</evidence>
<keyword evidence="1" id="KW-0812">Transmembrane</keyword>
<keyword evidence="1" id="KW-0472">Membrane</keyword>